<dbReference type="VEuPathDB" id="ToxoDB:EPH_0061120"/>
<organism evidence="2 3">
    <name type="scientific">Eimeria praecox</name>
    <dbReference type="NCBI Taxonomy" id="51316"/>
    <lineage>
        <taxon>Eukaryota</taxon>
        <taxon>Sar</taxon>
        <taxon>Alveolata</taxon>
        <taxon>Apicomplexa</taxon>
        <taxon>Conoidasida</taxon>
        <taxon>Coccidia</taxon>
        <taxon>Eucoccidiorida</taxon>
        <taxon>Eimeriorina</taxon>
        <taxon>Eimeriidae</taxon>
        <taxon>Eimeria</taxon>
    </lineage>
</organism>
<dbReference type="Pfam" id="PF02545">
    <property type="entry name" value="Maf"/>
    <property type="match status" value="1"/>
</dbReference>
<dbReference type="InterPro" id="IPR003697">
    <property type="entry name" value="Maf-like"/>
</dbReference>
<dbReference type="PANTHER" id="PTHR43213:SF4">
    <property type="entry name" value="7-METHYL-GTP PYROPHOSPHATASE"/>
    <property type="match status" value="1"/>
</dbReference>
<dbReference type="OrthoDB" id="345507at2759"/>
<keyword evidence="1" id="KW-0378">Hydrolase</keyword>
<dbReference type="InterPro" id="IPR029001">
    <property type="entry name" value="ITPase-like_fam"/>
</dbReference>
<gene>
    <name evidence="2" type="ORF">EPH_0061120</name>
</gene>
<dbReference type="HAMAP" id="MF_00528">
    <property type="entry name" value="Maf"/>
    <property type="match status" value="1"/>
</dbReference>
<evidence type="ECO:0000313" key="2">
    <source>
        <dbReference type="EMBL" id="CDI84886.1"/>
    </source>
</evidence>
<dbReference type="SUPFAM" id="SSF52972">
    <property type="entry name" value="ITPase-like"/>
    <property type="match status" value="3"/>
</dbReference>
<dbReference type="Gene3D" id="3.90.950.10">
    <property type="match status" value="1"/>
</dbReference>
<reference evidence="2" key="1">
    <citation type="submission" date="2013-10" db="EMBL/GenBank/DDBJ databases">
        <title>Genomic analysis of the causative agents of coccidiosis in chickens.</title>
        <authorList>
            <person name="Reid A.J."/>
            <person name="Blake D."/>
            <person name="Billington K."/>
            <person name="Browne H."/>
            <person name="Dunn M."/>
            <person name="Hung S."/>
            <person name="Kawahara F."/>
            <person name="Miranda-Saavedra D."/>
            <person name="Mourier T."/>
            <person name="Nagra H."/>
            <person name="Otto T.D."/>
            <person name="Rawlings N."/>
            <person name="Sanchez A."/>
            <person name="Sanders M."/>
            <person name="Subramaniam C."/>
            <person name="Tay Y."/>
            <person name="Dear P."/>
            <person name="Doerig C."/>
            <person name="Gruber A."/>
            <person name="Parkinson J."/>
            <person name="Shirley M."/>
            <person name="Wan K.L."/>
            <person name="Berriman M."/>
            <person name="Tomley F."/>
            <person name="Pain A."/>
        </authorList>
    </citation>
    <scope>NUCLEOTIDE SEQUENCE [LARGE SCALE GENOMIC DNA]</scope>
    <source>
        <strain evidence="2">Houghton</strain>
    </source>
</reference>
<evidence type="ECO:0000313" key="3">
    <source>
        <dbReference type="Proteomes" id="UP000018201"/>
    </source>
</evidence>
<name>U6GX87_9EIME</name>
<sequence>MEANKDKDDEPTPVCVYEFPQPTDFPKLQEMAIRDCSLLLASSSQFRRQLFSSAAVPFGAFSAPFDENDVQEWLEAKHPEVGADTRTLLIAHMKADAAVHALRVPGTQHLQQLRLQNQVLNIPASQRLHLLQRAEAVARKDGRAAAAVAQLASFSKSCMVAEAADGRAPVLLAVDTGIEFGGQVLFKPKDKEEAARFLKSYSDSDEPIVVTTSFVLVDLASEFERPPWNPNAPVPTKLFPHKCKACQKFQRPKCTEDPDPCTCPLTIVHAADILLGPGGPSGYHFDTREMLSVKSQVRFSKMDEEVRRRILEDGEVMHSAGAVLVERGEMAKYLKSISGCPHNVIGVPLSLVERYLSLLIGRMENR</sequence>
<dbReference type="Proteomes" id="UP000018201">
    <property type="component" value="Unassembled WGS sequence"/>
</dbReference>
<reference evidence="2" key="2">
    <citation type="submission" date="2013-10" db="EMBL/GenBank/DDBJ databases">
        <authorList>
            <person name="Aslett M."/>
        </authorList>
    </citation>
    <scope>NUCLEOTIDE SEQUENCE [LARGE SCALE GENOMIC DNA]</scope>
    <source>
        <strain evidence="2">Houghton</strain>
    </source>
</reference>
<evidence type="ECO:0000256" key="1">
    <source>
        <dbReference type="ARBA" id="ARBA00022801"/>
    </source>
</evidence>
<accession>U6GX87</accession>
<dbReference type="EMBL" id="HG693149">
    <property type="protein sequence ID" value="CDI84886.1"/>
    <property type="molecule type" value="Genomic_DNA"/>
</dbReference>
<dbReference type="GO" id="GO:0047429">
    <property type="term" value="F:nucleoside triphosphate diphosphatase activity"/>
    <property type="evidence" value="ECO:0007669"/>
    <property type="project" value="InterPro"/>
</dbReference>
<protein>
    <submittedName>
        <fullName evidence="2">Maf-like protein, putative</fullName>
    </submittedName>
</protein>
<dbReference type="PANTHER" id="PTHR43213">
    <property type="entry name" value="BIFUNCTIONAL DTTP/UTP PYROPHOSPHATASE/METHYLTRANSFERASE PROTEIN-RELATED"/>
    <property type="match status" value="1"/>
</dbReference>
<proteinExistence type="inferred from homology"/>
<dbReference type="AlphaFoldDB" id="U6GX87"/>
<keyword evidence="3" id="KW-1185">Reference proteome</keyword>